<sequence>MPLATLHLVALSPGRTVSTFLRALKSASVKPLIASKVVRWIIKPEKLSTHLTNETWDILIIVPAATKIPDAYTGKDWMHRHWSITAGVPRSVLDDFDKKNAKLLHPSAGDVPSLTGAMQKPRMAGSTQGLELNDELLGWSKGFKLGQEGAVSMLNLLAFHSSKSAHDSYLRYGKAFSESIGSKRGGVAKVVGKVVPDQGTSDEDKNGWDEVALAHYPSIRHFVDMLASEDYQEVNHRDRLPALKDTCILCTTELDPEVLEDGKSKL</sequence>
<dbReference type="EMBL" id="CAVMBE010000079">
    <property type="protein sequence ID" value="CAK4033174.1"/>
    <property type="molecule type" value="Genomic_DNA"/>
</dbReference>
<evidence type="ECO:0000313" key="2">
    <source>
        <dbReference type="Proteomes" id="UP001296104"/>
    </source>
</evidence>
<evidence type="ECO:0000313" key="1">
    <source>
        <dbReference type="EMBL" id="CAK4033174.1"/>
    </source>
</evidence>
<gene>
    <name evidence="1" type="ORF">LECACI_7A008332</name>
</gene>
<dbReference type="PANTHER" id="PTHR40257:SF1">
    <property type="entry name" value="DUF1330 DOMAIN-CONTAINING PROTEIN"/>
    <property type="match status" value="1"/>
</dbReference>
<accession>A0AAI9EEG8</accession>
<dbReference type="Proteomes" id="UP001296104">
    <property type="component" value="Unassembled WGS sequence"/>
</dbReference>
<dbReference type="AlphaFoldDB" id="A0AAI9EEG8"/>
<reference evidence="1" key="1">
    <citation type="submission" date="2023-11" db="EMBL/GenBank/DDBJ databases">
        <authorList>
            <person name="Alioto T."/>
            <person name="Alioto T."/>
            <person name="Gomez Garrido J."/>
        </authorList>
    </citation>
    <scope>NUCLEOTIDE SEQUENCE</scope>
</reference>
<dbReference type="PANTHER" id="PTHR40257">
    <property type="match status" value="1"/>
</dbReference>
<comment type="caution">
    <text evidence="1">The sequence shown here is derived from an EMBL/GenBank/DDBJ whole genome shotgun (WGS) entry which is preliminary data.</text>
</comment>
<keyword evidence="2" id="KW-1185">Reference proteome</keyword>
<dbReference type="Gene3D" id="3.30.70.100">
    <property type="match status" value="1"/>
</dbReference>
<protein>
    <submittedName>
        <fullName evidence="1">Uncharacterized protein</fullName>
    </submittedName>
</protein>
<name>A0AAI9EEG8_9PEZI</name>
<proteinExistence type="predicted"/>
<organism evidence="1 2">
    <name type="scientific">Lecanosticta acicola</name>
    <dbReference type="NCBI Taxonomy" id="111012"/>
    <lineage>
        <taxon>Eukaryota</taxon>
        <taxon>Fungi</taxon>
        <taxon>Dikarya</taxon>
        <taxon>Ascomycota</taxon>
        <taxon>Pezizomycotina</taxon>
        <taxon>Dothideomycetes</taxon>
        <taxon>Dothideomycetidae</taxon>
        <taxon>Mycosphaerellales</taxon>
        <taxon>Mycosphaerellaceae</taxon>
        <taxon>Lecanosticta</taxon>
    </lineage>
</organism>